<dbReference type="InterPro" id="IPR012392">
    <property type="entry name" value="3-ktacl-CoA_syn"/>
</dbReference>
<dbReference type="GO" id="GO:0006633">
    <property type="term" value="P:fatty acid biosynthetic process"/>
    <property type="evidence" value="ECO:0007669"/>
    <property type="project" value="InterPro"/>
</dbReference>
<protein>
    <recommendedName>
        <fullName evidence="4">FAE domain-containing protein</fullName>
    </recommendedName>
</protein>
<comment type="caution">
    <text evidence="5">The sequence shown here is derived from an EMBL/GenBank/DDBJ whole genome shotgun (WGS) entry which is preliminary data.</text>
</comment>
<keyword evidence="6" id="KW-1185">Reference proteome</keyword>
<dbReference type="SUPFAM" id="SSF53901">
    <property type="entry name" value="Thiolase-like"/>
    <property type="match status" value="1"/>
</dbReference>
<dbReference type="PANTHER" id="PTHR31561">
    <property type="entry name" value="3-KETOACYL-COA SYNTHASE"/>
    <property type="match status" value="1"/>
</dbReference>
<dbReference type="InterPro" id="IPR016039">
    <property type="entry name" value="Thiolase-like"/>
</dbReference>
<keyword evidence="3" id="KW-0472">Membrane</keyword>
<name>A0A6A2YIK3_HIBSY</name>
<dbReference type="Proteomes" id="UP000436088">
    <property type="component" value="Unassembled WGS sequence"/>
</dbReference>
<dbReference type="GO" id="GO:0016020">
    <property type="term" value="C:membrane"/>
    <property type="evidence" value="ECO:0007669"/>
    <property type="project" value="InterPro"/>
</dbReference>
<dbReference type="AlphaFoldDB" id="A0A6A2YIK3"/>
<reference evidence="5" key="1">
    <citation type="submission" date="2019-09" db="EMBL/GenBank/DDBJ databases">
        <title>Draft genome information of white flower Hibiscus syriacus.</title>
        <authorList>
            <person name="Kim Y.-M."/>
        </authorList>
    </citation>
    <scope>NUCLEOTIDE SEQUENCE [LARGE SCALE GENOMIC DNA]</scope>
    <source>
        <strain evidence="5">YM2019G1</strain>
    </source>
</reference>
<evidence type="ECO:0000256" key="2">
    <source>
        <dbReference type="ARBA" id="ARBA00047375"/>
    </source>
</evidence>
<evidence type="ECO:0000313" key="6">
    <source>
        <dbReference type="Proteomes" id="UP000436088"/>
    </source>
</evidence>
<accession>A0A6A2YIK3</accession>
<gene>
    <name evidence="5" type="ORF">F3Y22_tig00111427pilonHSYRG00228</name>
</gene>
<evidence type="ECO:0000313" key="5">
    <source>
        <dbReference type="EMBL" id="KAE8678269.1"/>
    </source>
</evidence>
<comment type="catalytic activity">
    <reaction evidence="2">
        <text>a very-long-chain acyl-CoA + malonyl-CoA + H(+) = a very-long-chain 3-oxoacyl-CoA + CO2 + CoA</text>
        <dbReference type="Rhea" id="RHEA:32727"/>
        <dbReference type="ChEBI" id="CHEBI:15378"/>
        <dbReference type="ChEBI" id="CHEBI:16526"/>
        <dbReference type="ChEBI" id="CHEBI:57287"/>
        <dbReference type="ChEBI" id="CHEBI:57384"/>
        <dbReference type="ChEBI" id="CHEBI:90725"/>
        <dbReference type="ChEBI" id="CHEBI:90736"/>
        <dbReference type="EC" id="2.3.1.199"/>
    </reaction>
</comment>
<feature type="domain" description="FAE" evidence="4">
    <location>
        <begin position="52"/>
        <end position="123"/>
    </location>
</feature>
<keyword evidence="3" id="KW-0812">Transmembrane</keyword>
<feature type="transmembrane region" description="Helical" evidence="3">
    <location>
        <begin position="12"/>
        <end position="32"/>
    </location>
</feature>
<dbReference type="Pfam" id="PF08392">
    <property type="entry name" value="FAE1_CUT1_RppA"/>
    <property type="match status" value="1"/>
</dbReference>
<keyword evidence="1" id="KW-0012">Acyltransferase</keyword>
<dbReference type="InterPro" id="IPR013601">
    <property type="entry name" value="FAE1_typ3_polyketide_synth"/>
</dbReference>
<evidence type="ECO:0000256" key="3">
    <source>
        <dbReference type="SAM" id="Phobius"/>
    </source>
</evidence>
<proteinExistence type="predicted"/>
<sequence>MPPIKRSYQYLVNHIFALILVPFVVDVVVEVIRLDPKENVNLWGSLHFDLVQIRILERSSLGEETCFPLSIHYIPPASTMETTRGEVELVIFSAMDSLFEKTGLKPKDIDILIVNGSLFSPNAIFVRHGDQQGRKEPCFFLTDCSAWVAPPSSYQTVILRGGAPSIILSISIKHTKAPTIRYTDVCSKRKTKKETSGYCEDLKSNITTTDPLV</sequence>
<keyword evidence="3" id="KW-1133">Transmembrane helix</keyword>
<organism evidence="5 6">
    <name type="scientific">Hibiscus syriacus</name>
    <name type="common">Rose of Sharon</name>
    <dbReference type="NCBI Taxonomy" id="106335"/>
    <lineage>
        <taxon>Eukaryota</taxon>
        <taxon>Viridiplantae</taxon>
        <taxon>Streptophyta</taxon>
        <taxon>Embryophyta</taxon>
        <taxon>Tracheophyta</taxon>
        <taxon>Spermatophyta</taxon>
        <taxon>Magnoliopsida</taxon>
        <taxon>eudicotyledons</taxon>
        <taxon>Gunneridae</taxon>
        <taxon>Pentapetalae</taxon>
        <taxon>rosids</taxon>
        <taxon>malvids</taxon>
        <taxon>Malvales</taxon>
        <taxon>Malvaceae</taxon>
        <taxon>Malvoideae</taxon>
        <taxon>Hibiscus</taxon>
    </lineage>
</organism>
<dbReference type="EMBL" id="VEPZ02001337">
    <property type="protein sequence ID" value="KAE8678269.1"/>
    <property type="molecule type" value="Genomic_DNA"/>
</dbReference>
<dbReference type="GO" id="GO:0009922">
    <property type="term" value="F:fatty acid elongase activity"/>
    <property type="evidence" value="ECO:0007669"/>
    <property type="project" value="UniProtKB-EC"/>
</dbReference>
<keyword evidence="1" id="KW-0808">Transferase</keyword>
<evidence type="ECO:0000259" key="4">
    <source>
        <dbReference type="Pfam" id="PF08392"/>
    </source>
</evidence>
<evidence type="ECO:0000256" key="1">
    <source>
        <dbReference type="ARBA" id="ARBA00023315"/>
    </source>
</evidence>